<evidence type="ECO:0000256" key="2">
    <source>
        <dbReference type="ARBA" id="ARBA00022741"/>
    </source>
</evidence>
<dbReference type="Gene3D" id="3.40.50.10420">
    <property type="entry name" value="NagB/RpiA/CoA transferase-like"/>
    <property type="match status" value="1"/>
</dbReference>
<dbReference type="SUPFAM" id="SSF100950">
    <property type="entry name" value="NagB/RpiA/CoA transferase-like"/>
    <property type="match status" value="1"/>
</dbReference>
<keyword evidence="5" id="KW-1185">Reference proteome</keyword>
<dbReference type="NCBIfam" id="TIGR02727">
    <property type="entry name" value="MTHFS_bact"/>
    <property type="match status" value="1"/>
</dbReference>
<reference evidence="5" key="1">
    <citation type="submission" date="2015-10" db="EMBL/GenBank/DDBJ databases">
        <authorList>
            <person name="Lehtovirta-Morley L.E."/>
            <person name="Vieille C."/>
        </authorList>
    </citation>
    <scope>NUCLEOTIDE SEQUENCE [LARGE SCALE GENOMIC DNA]</scope>
</reference>
<keyword evidence="3" id="KW-0067">ATP-binding</keyword>
<dbReference type="KEGG" id="ndv:NDEV_0864"/>
<proteinExistence type="inferred from homology"/>
<dbReference type="AlphaFoldDB" id="A0A128A2Q6"/>
<dbReference type="GO" id="GO:0005524">
    <property type="term" value="F:ATP binding"/>
    <property type="evidence" value="ECO:0007669"/>
    <property type="project" value="UniProtKB-KW"/>
</dbReference>
<dbReference type="GO" id="GO:0035999">
    <property type="term" value="P:tetrahydrofolate interconversion"/>
    <property type="evidence" value="ECO:0007669"/>
    <property type="project" value="TreeGrafter"/>
</dbReference>
<organism evidence="4 5">
    <name type="scientific">Nitrosotalea devaniterrae</name>
    <dbReference type="NCBI Taxonomy" id="1078905"/>
    <lineage>
        <taxon>Archaea</taxon>
        <taxon>Nitrososphaerota</taxon>
        <taxon>Nitrososphaeria</taxon>
        <taxon>Nitrosotaleales</taxon>
        <taxon>Nitrosotaleaceae</taxon>
        <taxon>Nitrosotalea</taxon>
    </lineage>
</organism>
<protein>
    <submittedName>
        <fullName evidence="4">5-formyltetrahydrofolate cyclo-ligase</fullName>
    </submittedName>
</protein>
<dbReference type="Pfam" id="PF01812">
    <property type="entry name" value="5-FTHF_cyc-lig"/>
    <property type="match status" value="1"/>
</dbReference>
<evidence type="ECO:0000256" key="3">
    <source>
        <dbReference type="ARBA" id="ARBA00022840"/>
    </source>
</evidence>
<dbReference type="PANTHER" id="PTHR23407">
    <property type="entry name" value="ATPASE INHIBITOR/5-FORMYLTETRAHYDROFOLATE CYCLO-LIGASE"/>
    <property type="match status" value="1"/>
</dbReference>
<evidence type="ECO:0000256" key="1">
    <source>
        <dbReference type="ARBA" id="ARBA00010638"/>
    </source>
</evidence>
<accession>A0A128A2Q6</accession>
<gene>
    <name evidence="4" type="ORF">NDEV_0864</name>
</gene>
<dbReference type="InterPro" id="IPR037171">
    <property type="entry name" value="NagB/RpiA_transferase-like"/>
</dbReference>
<dbReference type="GO" id="GO:0009396">
    <property type="term" value="P:folic acid-containing compound biosynthetic process"/>
    <property type="evidence" value="ECO:0007669"/>
    <property type="project" value="TreeGrafter"/>
</dbReference>
<evidence type="ECO:0000313" key="4">
    <source>
        <dbReference type="EMBL" id="CUR51629.1"/>
    </source>
</evidence>
<dbReference type="InterPro" id="IPR002698">
    <property type="entry name" value="FTHF_cligase"/>
</dbReference>
<dbReference type="EMBL" id="LN890280">
    <property type="protein sequence ID" value="CUR51629.1"/>
    <property type="molecule type" value="Genomic_DNA"/>
</dbReference>
<comment type="similarity">
    <text evidence="1">Belongs to the 5-formyltetrahydrofolate cyclo-ligase family.</text>
</comment>
<keyword evidence="2" id="KW-0547">Nucleotide-binding</keyword>
<keyword evidence="4" id="KW-0436">Ligase</keyword>
<sequence length="186" mass="21410">MSNPVEKARLRKQLLDARDELSLDFIKIASNKIRDNLRKIDFYRQAASIGTYYSIGSEVQTHDLLQEFFNQGKEIALPRVDKNDLVFKKISNLSDLELGNFSVMEPKEKCETVKKLDVILVPAIALTREGYRLGYGFGFYDRYLHGKKSKKIGLTYSKHVLKSFPHDDHDVKMDCIVTEDSVIYAK</sequence>
<name>A0A128A2Q6_9ARCH</name>
<dbReference type="PIRSF" id="PIRSF006806">
    <property type="entry name" value="FTHF_cligase"/>
    <property type="match status" value="1"/>
</dbReference>
<dbReference type="Proteomes" id="UP000196239">
    <property type="component" value="Chromosome 1"/>
</dbReference>
<dbReference type="PANTHER" id="PTHR23407:SF1">
    <property type="entry name" value="5-FORMYLTETRAHYDROFOLATE CYCLO-LIGASE"/>
    <property type="match status" value="1"/>
</dbReference>
<evidence type="ECO:0000313" key="5">
    <source>
        <dbReference type="Proteomes" id="UP000196239"/>
    </source>
</evidence>
<dbReference type="InterPro" id="IPR024185">
    <property type="entry name" value="FTHF_cligase-like_sf"/>
</dbReference>
<dbReference type="GO" id="GO:0030272">
    <property type="term" value="F:5-formyltetrahydrofolate cyclo-ligase activity"/>
    <property type="evidence" value="ECO:0007669"/>
    <property type="project" value="TreeGrafter"/>
</dbReference>